<proteinExistence type="predicted"/>
<evidence type="ECO:0008006" key="3">
    <source>
        <dbReference type="Google" id="ProtNLM"/>
    </source>
</evidence>
<name>A0A1G2GV52_9BACT</name>
<dbReference type="AlphaFoldDB" id="A0A1G2GV52"/>
<evidence type="ECO:0000313" key="2">
    <source>
        <dbReference type="Proteomes" id="UP000178186"/>
    </source>
</evidence>
<sequence>MDMSALTINLPKKDREHLEHLALQYGLSLPEFSRKVLSELSSNIPEESFDDYEHPDRLKASYRRALKDWKVGHISSKL</sequence>
<comment type="caution">
    <text evidence="1">The sequence shown here is derived from an EMBL/GenBank/DDBJ whole genome shotgun (WGS) entry which is preliminary data.</text>
</comment>
<evidence type="ECO:0000313" key="1">
    <source>
        <dbReference type="EMBL" id="OGZ54063.1"/>
    </source>
</evidence>
<dbReference type="EMBL" id="MHNY01000049">
    <property type="protein sequence ID" value="OGZ54063.1"/>
    <property type="molecule type" value="Genomic_DNA"/>
</dbReference>
<gene>
    <name evidence="1" type="ORF">A3H64_00440</name>
</gene>
<accession>A0A1G2GV52</accession>
<organism evidence="1 2">
    <name type="scientific">Candidatus Ryanbacteria bacterium RIFCSPLOWO2_02_FULL_45_11c</name>
    <dbReference type="NCBI Taxonomy" id="1802128"/>
    <lineage>
        <taxon>Bacteria</taxon>
        <taxon>Candidatus Ryaniibacteriota</taxon>
    </lineage>
</organism>
<reference evidence="1 2" key="1">
    <citation type="journal article" date="2016" name="Nat. Commun.">
        <title>Thousands of microbial genomes shed light on interconnected biogeochemical processes in an aquifer system.</title>
        <authorList>
            <person name="Anantharaman K."/>
            <person name="Brown C.T."/>
            <person name="Hug L.A."/>
            <person name="Sharon I."/>
            <person name="Castelle C.J."/>
            <person name="Probst A.J."/>
            <person name="Thomas B.C."/>
            <person name="Singh A."/>
            <person name="Wilkins M.J."/>
            <person name="Karaoz U."/>
            <person name="Brodie E.L."/>
            <person name="Williams K.H."/>
            <person name="Hubbard S.S."/>
            <person name="Banfield J.F."/>
        </authorList>
    </citation>
    <scope>NUCLEOTIDE SEQUENCE [LARGE SCALE GENOMIC DNA]</scope>
</reference>
<protein>
    <recommendedName>
        <fullName evidence="3">Ribbon-helix-helix protein CopG domain-containing protein</fullName>
    </recommendedName>
</protein>
<dbReference type="Proteomes" id="UP000178186">
    <property type="component" value="Unassembled WGS sequence"/>
</dbReference>